<keyword evidence="4" id="KW-0479">Metal-binding</keyword>
<dbReference type="SUPFAM" id="SSF53807">
    <property type="entry name" value="Helical backbone' metal receptor"/>
    <property type="match status" value="1"/>
</dbReference>
<sequence length="323" mass="34000">MSAVLVLGMLSALSAPSFAQSEPVRVVTTIGMIGDAVENVGGDCVDLTTIMGPGVDPHLYQARPADVRSLQTADVILYSGYFLEGRLGEVLDKFGEQKPTVAVSPASIPREDLIATQDSYGVDPHLWMDVGLWSRIVPTTAEVLAQARPDCEARFRTNAQAYREQLLALDGWVREAVASIPEGQRTLVTAHDAFAYYGRAYGIEVAGIQGISTQAEASIADIRATADLIATKGVPAVFVESTVNPRTIQAVIDAVRQRGAEVEIGGELFSDAMGEEGTAGGTYVGMIVGNTRTIVQALGGTVPDLPPALAGWAAQWSLAGAEG</sequence>
<evidence type="ECO:0000313" key="8">
    <source>
        <dbReference type="EMBL" id="TBN38991.1"/>
    </source>
</evidence>
<evidence type="ECO:0000256" key="4">
    <source>
        <dbReference type="ARBA" id="ARBA00022723"/>
    </source>
</evidence>
<comment type="subcellular location">
    <subcellularLocation>
        <location evidence="1">Cell envelope</location>
    </subcellularLocation>
</comment>
<evidence type="ECO:0000256" key="3">
    <source>
        <dbReference type="ARBA" id="ARBA00022448"/>
    </source>
</evidence>
<dbReference type="InterPro" id="IPR006128">
    <property type="entry name" value="Lipoprotein_PsaA-like"/>
</dbReference>
<keyword evidence="9" id="KW-1185">Reference proteome</keyword>
<protein>
    <submittedName>
        <fullName evidence="8">Manganese transporter</fullName>
    </submittedName>
</protein>
<dbReference type="Proteomes" id="UP000293520">
    <property type="component" value="Unassembled WGS sequence"/>
</dbReference>
<dbReference type="InterPro" id="IPR006127">
    <property type="entry name" value="ZnuA-like"/>
</dbReference>
<dbReference type="GO" id="GO:0030001">
    <property type="term" value="P:metal ion transport"/>
    <property type="evidence" value="ECO:0007669"/>
    <property type="project" value="InterPro"/>
</dbReference>
<dbReference type="PANTHER" id="PTHR42953">
    <property type="entry name" value="HIGH-AFFINITY ZINC UPTAKE SYSTEM PROTEIN ZNUA-RELATED"/>
    <property type="match status" value="1"/>
</dbReference>
<dbReference type="AlphaFoldDB" id="A0A4Q9FZG9"/>
<reference evidence="8 9" key="1">
    <citation type="submission" date="2019-02" db="EMBL/GenBank/DDBJ databases">
        <title>Paracoccus subflavus sp. nov., isolated from marine sediment of the Pacific Ocean.</title>
        <authorList>
            <person name="Zhang G."/>
        </authorList>
    </citation>
    <scope>NUCLEOTIDE SEQUENCE [LARGE SCALE GENOMIC DNA]</scope>
    <source>
        <strain evidence="8 9">GY0581</strain>
    </source>
</reference>
<keyword evidence="3 6" id="KW-0813">Transport</keyword>
<gene>
    <name evidence="8" type="ORF">EYE42_11160</name>
</gene>
<evidence type="ECO:0000256" key="2">
    <source>
        <dbReference type="ARBA" id="ARBA00011028"/>
    </source>
</evidence>
<dbReference type="PRINTS" id="PR00690">
    <property type="entry name" value="ADHESNFAMILY"/>
</dbReference>
<feature type="chain" id="PRO_5020722731" evidence="7">
    <location>
        <begin position="20"/>
        <end position="323"/>
    </location>
</feature>
<evidence type="ECO:0000256" key="5">
    <source>
        <dbReference type="ARBA" id="ARBA00022729"/>
    </source>
</evidence>
<accession>A0A4Q9FZG9</accession>
<evidence type="ECO:0000256" key="7">
    <source>
        <dbReference type="SAM" id="SignalP"/>
    </source>
</evidence>
<feature type="signal peptide" evidence="7">
    <location>
        <begin position="1"/>
        <end position="19"/>
    </location>
</feature>
<comment type="similarity">
    <text evidence="2 6">Belongs to the bacterial solute-binding protein 9 family.</text>
</comment>
<dbReference type="PRINTS" id="PR00691">
    <property type="entry name" value="ADHESINB"/>
</dbReference>
<name>A0A4Q9FZG9_9RHOB</name>
<comment type="caution">
    <text evidence="8">The sequence shown here is derived from an EMBL/GenBank/DDBJ whole genome shotgun (WGS) entry which is preliminary data.</text>
</comment>
<dbReference type="Pfam" id="PF01297">
    <property type="entry name" value="ZnuA"/>
    <property type="match status" value="1"/>
</dbReference>
<dbReference type="Gene3D" id="3.40.50.1980">
    <property type="entry name" value="Nitrogenase molybdenum iron protein domain"/>
    <property type="match status" value="2"/>
</dbReference>
<dbReference type="EMBL" id="SISK01000008">
    <property type="protein sequence ID" value="TBN38991.1"/>
    <property type="molecule type" value="Genomic_DNA"/>
</dbReference>
<dbReference type="PANTHER" id="PTHR42953:SF1">
    <property type="entry name" value="METAL-BINDING PROTEIN HI_0362-RELATED"/>
    <property type="match status" value="1"/>
</dbReference>
<evidence type="ECO:0000256" key="1">
    <source>
        <dbReference type="ARBA" id="ARBA00004196"/>
    </source>
</evidence>
<dbReference type="GO" id="GO:0007155">
    <property type="term" value="P:cell adhesion"/>
    <property type="evidence" value="ECO:0007669"/>
    <property type="project" value="InterPro"/>
</dbReference>
<evidence type="ECO:0000256" key="6">
    <source>
        <dbReference type="RuleBase" id="RU003512"/>
    </source>
</evidence>
<proteinExistence type="inferred from homology"/>
<dbReference type="GO" id="GO:0030313">
    <property type="term" value="C:cell envelope"/>
    <property type="evidence" value="ECO:0007669"/>
    <property type="project" value="UniProtKB-SubCell"/>
</dbReference>
<dbReference type="OrthoDB" id="9793396at2"/>
<keyword evidence="5 7" id="KW-0732">Signal</keyword>
<organism evidence="8 9">
    <name type="scientific">Paracoccus subflavus</name>
    <dbReference type="NCBI Taxonomy" id="2528244"/>
    <lineage>
        <taxon>Bacteria</taxon>
        <taxon>Pseudomonadati</taxon>
        <taxon>Pseudomonadota</taxon>
        <taxon>Alphaproteobacteria</taxon>
        <taxon>Rhodobacterales</taxon>
        <taxon>Paracoccaceae</taxon>
        <taxon>Paracoccus</taxon>
    </lineage>
</organism>
<dbReference type="RefSeq" id="WP_130991413.1">
    <property type="nucleotide sequence ID" value="NZ_SISK01000008.1"/>
</dbReference>
<evidence type="ECO:0000313" key="9">
    <source>
        <dbReference type="Proteomes" id="UP000293520"/>
    </source>
</evidence>
<dbReference type="InterPro" id="IPR006129">
    <property type="entry name" value="AdhesinB"/>
</dbReference>
<dbReference type="GO" id="GO:0046872">
    <property type="term" value="F:metal ion binding"/>
    <property type="evidence" value="ECO:0007669"/>
    <property type="project" value="UniProtKB-KW"/>
</dbReference>
<dbReference type="InterPro" id="IPR050492">
    <property type="entry name" value="Bact_metal-bind_prot9"/>
</dbReference>